<dbReference type="InterPro" id="IPR015946">
    <property type="entry name" value="KH_dom-like_a/b"/>
</dbReference>
<keyword evidence="6 9" id="KW-0342">GTP-binding</keyword>
<accession>A0A1G9BQP2</accession>
<evidence type="ECO:0000256" key="6">
    <source>
        <dbReference type="ARBA" id="ARBA00023134"/>
    </source>
</evidence>
<comment type="subunit">
    <text evidence="9">Associates with the 50S ribosomal subunit.</text>
</comment>
<feature type="domain" description="EngA-type G" evidence="12">
    <location>
        <begin position="4"/>
        <end position="168"/>
    </location>
</feature>
<proteinExistence type="inferred from homology"/>
<dbReference type="PROSITE" id="PS51712">
    <property type="entry name" value="G_ENGA"/>
    <property type="match status" value="2"/>
</dbReference>
<feature type="binding site" evidence="9">
    <location>
        <begin position="57"/>
        <end position="61"/>
    </location>
    <ligand>
        <name>GTP</name>
        <dbReference type="ChEBI" id="CHEBI:37565"/>
        <label>1</label>
    </ligand>
</feature>
<dbReference type="RefSeq" id="WP_090552027.1">
    <property type="nucleotide sequence ID" value="NZ_FNFP01000002.1"/>
</dbReference>
<keyword evidence="3 9" id="KW-0690">Ribosome biogenesis</keyword>
<dbReference type="GO" id="GO:0043022">
    <property type="term" value="F:ribosome binding"/>
    <property type="evidence" value="ECO:0007669"/>
    <property type="project" value="TreeGrafter"/>
</dbReference>
<name>A0A1G9BQP2_9FIRM</name>
<evidence type="ECO:0000259" key="12">
    <source>
        <dbReference type="PROSITE" id="PS51712"/>
    </source>
</evidence>
<sequence>MAKPIVAVVGRPNVGKSTLFNKIAGKRIAIVEDEPGVTRDRIYTEVEWLNYKFTLIDTGGIEPESEEIIPAQMRRQAELAIETANVIVFMADGKQGLTASDREIADMLRKSKKPVILVLNKVDTKEQSPHYYDFYEIGLGDPIEVSSALGLGIGDLLDEIAKNFPDGAGEDYDEEVMKVAIIGKPNVGKSSIINKILGENRVIVSDIAGTTRDAIDTPFTDGEDQYVFIDTAGIRRKSKIKEYVERYSVIRSLAAVERADVCLLVIDAKEGITEQDKRIAGFSHENGKGLIIVINKWDLIEKETNTMNQFTKDIRQELSFCEYAPILFVSAVTGQRLMKILDKIKFVANQNAMRIPTGTLNEVIGEAVLLNQPPSDKGKRLKIFYGTQASVKPPTFVLFINDKELMHFSYQRYIENRIRENFGFEGTPIRFIHKEKAGGDK</sequence>
<dbReference type="FunFam" id="3.30.300.20:FF:000004">
    <property type="entry name" value="GTPase Der"/>
    <property type="match status" value="1"/>
</dbReference>
<evidence type="ECO:0000256" key="3">
    <source>
        <dbReference type="ARBA" id="ARBA00022517"/>
    </source>
</evidence>
<evidence type="ECO:0000256" key="10">
    <source>
        <dbReference type="PROSITE-ProRule" id="PRU01049"/>
    </source>
</evidence>
<evidence type="ECO:0000256" key="7">
    <source>
        <dbReference type="ARBA" id="ARBA00032345"/>
    </source>
</evidence>
<dbReference type="Pfam" id="PF01926">
    <property type="entry name" value="MMR_HSR1"/>
    <property type="match status" value="2"/>
</dbReference>
<evidence type="ECO:0000256" key="11">
    <source>
        <dbReference type="RuleBase" id="RU004481"/>
    </source>
</evidence>
<dbReference type="FunFam" id="3.40.50.300:FF:000057">
    <property type="entry name" value="GTPase Der"/>
    <property type="match status" value="1"/>
</dbReference>
<evidence type="ECO:0000256" key="4">
    <source>
        <dbReference type="ARBA" id="ARBA00022737"/>
    </source>
</evidence>
<dbReference type="AlphaFoldDB" id="A0A1G9BQP2"/>
<evidence type="ECO:0000256" key="2">
    <source>
        <dbReference type="ARBA" id="ARBA00020953"/>
    </source>
</evidence>
<dbReference type="InterPro" id="IPR032859">
    <property type="entry name" value="KH_dom-like"/>
</dbReference>
<dbReference type="InterPro" id="IPR006073">
    <property type="entry name" value="GTP-bd"/>
</dbReference>
<dbReference type="NCBIfam" id="TIGR00231">
    <property type="entry name" value="small_GTP"/>
    <property type="match status" value="2"/>
</dbReference>
<comment type="function">
    <text evidence="8 9 11">GTPase that plays an essential role in the late steps of ribosome biogenesis.</text>
</comment>
<dbReference type="OrthoDB" id="9805918at2"/>
<dbReference type="Gene3D" id="3.30.300.20">
    <property type="match status" value="1"/>
</dbReference>
<evidence type="ECO:0000256" key="8">
    <source>
        <dbReference type="ARBA" id="ARBA00053470"/>
    </source>
</evidence>
<dbReference type="Proteomes" id="UP000198718">
    <property type="component" value="Unassembled WGS sequence"/>
</dbReference>
<protein>
    <recommendedName>
        <fullName evidence="2 9">GTPase Der</fullName>
    </recommendedName>
    <alternativeName>
        <fullName evidence="7 9">GTP-binding protein EngA</fullName>
    </alternativeName>
</protein>
<feature type="binding site" evidence="9">
    <location>
        <begin position="295"/>
        <end position="298"/>
    </location>
    <ligand>
        <name>GTP</name>
        <dbReference type="ChEBI" id="CHEBI:37565"/>
        <label>2</label>
    </ligand>
</feature>
<dbReference type="GO" id="GO:0042254">
    <property type="term" value="P:ribosome biogenesis"/>
    <property type="evidence" value="ECO:0007669"/>
    <property type="project" value="UniProtKB-KW"/>
</dbReference>
<dbReference type="InterPro" id="IPR031166">
    <property type="entry name" value="G_ENGA"/>
</dbReference>
<evidence type="ECO:0000256" key="1">
    <source>
        <dbReference type="ARBA" id="ARBA00008279"/>
    </source>
</evidence>
<feature type="domain" description="EngA-type G" evidence="12">
    <location>
        <begin position="177"/>
        <end position="352"/>
    </location>
</feature>
<keyword evidence="14" id="KW-1185">Reference proteome</keyword>
<reference evidence="13 14" key="1">
    <citation type="submission" date="2016-10" db="EMBL/GenBank/DDBJ databases">
        <authorList>
            <person name="de Groot N.N."/>
        </authorList>
    </citation>
    <scope>NUCLEOTIDE SEQUENCE [LARGE SCALE GENOMIC DNA]</scope>
    <source>
        <strain evidence="13 14">DSM 18346</strain>
    </source>
</reference>
<keyword evidence="5 9" id="KW-0547">Nucleotide-binding</keyword>
<dbReference type="CDD" id="cd01894">
    <property type="entry name" value="EngA1"/>
    <property type="match status" value="1"/>
</dbReference>
<dbReference type="PIRSF" id="PIRSF006485">
    <property type="entry name" value="GTP-binding_EngA"/>
    <property type="match status" value="1"/>
</dbReference>
<dbReference type="EMBL" id="FNFP01000002">
    <property type="protein sequence ID" value="SDK41570.1"/>
    <property type="molecule type" value="Genomic_DNA"/>
</dbReference>
<dbReference type="NCBIfam" id="TIGR03594">
    <property type="entry name" value="GTPase_EngA"/>
    <property type="match status" value="1"/>
</dbReference>
<dbReference type="PANTHER" id="PTHR43834:SF6">
    <property type="entry name" value="GTPASE DER"/>
    <property type="match status" value="1"/>
</dbReference>
<dbReference type="HAMAP" id="MF_00195">
    <property type="entry name" value="GTPase_Der"/>
    <property type="match status" value="1"/>
</dbReference>
<feature type="binding site" evidence="9">
    <location>
        <begin position="183"/>
        <end position="190"/>
    </location>
    <ligand>
        <name>GTP</name>
        <dbReference type="ChEBI" id="CHEBI:37565"/>
        <label>2</label>
    </ligand>
</feature>
<dbReference type="InterPro" id="IPR027417">
    <property type="entry name" value="P-loop_NTPase"/>
</dbReference>
<evidence type="ECO:0000256" key="5">
    <source>
        <dbReference type="ARBA" id="ARBA00022741"/>
    </source>
</evidence>
<dbReference type="SUPFAM" id="SSF52540">
    <property type="entry name" value="P-loop containing nucleoside triphosphate hydrolases"/>
    <property type="match status" value="2"/>
</dbReference>
<feature type="binding site" evidence="9">
    <location>
        <begin position="120"/>
        <end position="123"/>
    </location>
    <ligand>
        <name>GTP</name>
        <dbReference type="ChEBI" id="CHEBI:37565"/>
        <label>1</label>
    </ligand>
</feature>
<dbReference type="InterPro" id="IPR016484">
    <property type="entry name" value="GTPase_Der"/>
</dbReference>
<dbReference type="Gene3D" id="3.40.50.300">
    <property type="entry name" value="P-loop containing nucleotide triphosphate hydrolases"/>
    <property type="match status" value="2"/>
</dbReference>
<dbReference type="Pfam" id="PF14714">
    <property type="entry name" value="KH_dom-like"/>
    <property type="match status" value="1"/>
</dbReference>
<comment type="similarity">
    <text evidence="1 9 10 11">Belongs to the TRAFAC class TrmE-Era-EngA-EngB-Septin-like GTPase superfamily. EngA (Der) GTPase family.</text>
</comment>
<evidence type="ECO:0000256" key="9">
    <source>
        <dbReference type="HAMAP-Rule" id="MF_00195"/>
    </source>
</evidence>
<evidence type="ECO:0000313" key="14">
    <source>
        <dbReference type="Proteomes" id="UP000198718"/>
    </source>
</evidence>
<organism evidence="13 14">
    <name type="scientific">Natronincola ferrireducens</name>
    <dbReference type="NCBI Taxonomy" id="393762"/>
    <lineage>
        <taxon>Bacteria</taxon>
        <taxon>Bacillati</taxon>
        <taxon>Bacillota</taxon>
        <taxon>Clostridia</taxon>
        <taxon>Peptostreptococcales</taxon>
        <taxon>Natronincolaceae</taxon>
        <taxon>Natronincola</taxon>
    </lineage>
</organism>
<dbReference type="GO" id="GO:0005525">
    <property type="term" value="F:GTP binding"/>
    <property type="evidence" value="ECO:0007669"/>
    <property type="project" value="UniProtKB-UniRule"/>
</dbReference>
<dbReference type="CDD" id="cd01895">
    <property type="entry name" value="EngA2"/>
    <property type="match status" value="1"/>
</dbReference>
<evidence type="ECO:0000313" key="13">
    <source>
        <dbReference type="EMBL" id="SDK41570.1"/>
    </source>
</evidence>
<gene>
    <name evidence="9" type="primary">der</name>
    <name evidence="13" type="ORF">SAMN05660472_01238</name>
</gene>
<feature type="binding site" evidence="9">
    <location>
        <begin position="10"/>
        <end position="17"/>
    </location>
    <ligand>
        <name>GTP</name>
        <dbReference type="ChEBI" id="CHEBI:37565"/>
        <label>1</label>
    </ligand>
</feature>
<keyword evidence="4 11" id="KW-0677">Repeat</keyword>
<dbReference type="STRING" id="393762.SAMN05660472_01238"/>
<feature type="binding site" evidence="9">
    <location>
        <begin position="230"/>
        <end position="234"/>
    </location>
    <ligand>
        <name>GTP</name>
        <dbReference type="ChEBI" id="CHEBI:37565"/>
        <label>2</label>
    </ligand>
</feature>
<dbReference type="FunFam" id="3.40.50.300:FF:000040">
    <property type="entry name" value="GTPase Der"/>
    <property type="match status" value="1"/>
</dbReference>
<dbReference type="InterPro" id="IPR005225">
    <property type="entry name" value="Small_GTP-bd"/>
</dbReference>
<dbReference type="PANTHER" id="PTHR43834">
    <property type="entry name" value="GTPASE DER"/>
    <property type="match status" value="1"/>
</dbReference>
<dbReference type="PRINTS" id="PR00326">
    <property type="entry name" value="GTP1OBG"/>
</dbReference>